<dbReference type="Proteomes" id="UP000283509">
    <property type="component" value="Unassembled WGS sequence"/>
</dbReference>
<evidence type="ECO:0000256" key="11">
    <source>
        <dbReference type="ARBA" id="ARBA00023004"/>
    </source>
</evidence>
<reference evidence="16 17" key="1">
    <citation type="submission" date="2018-04" db="EMBL/GenBank/DDBJ databases">
        <authorList>
            <person name="Zhang X."/>
            <person name="Yuan J."/>
            <person name="Li F."/>
            <person name="Xiang J."/>
        </authorList>
    </citation>
    <scope>NUCLEOTIDE SEQUENCE [LARGE SCALE GENOMIC DNA]</scope>
    <source>
        <tissue evidence="16">Muscle</tissue>
    </source>
</reference>
<keyword evidence="13 15" id="KW-0472">Membrane</keyword>
<dbReference type="Pfam" id="PF00067">
    <property type="entry name" value="p450"/>
    <property type="match status" value="1"/>
</dbReference>
<evidence type="ECO:0000256" key="3">
    <source>
        <dbReference type="ARBA" id="ARBA00004174"/>
    </source>
</evidence>
<keyword evidence="15" id="KW-1133">Transmembrane helix</keyword>
<comment type="cofactor">
    <cofactor evidence="1">
        <name>heme</name>
        <dbReference type="ChEBI" id="CHEBI:30413"/>
    </cofactor>
</comment>
<dbReference type="PRINTS" id="PR00463">
    <property type="entry name" value="EP450I"/>
</dbReference>
<evidence type="ECO:0000256" key="12">
    <source>
        <dbReference type="ARBA" id="ARBA00023033"/>
    </source>
</evidence>
<protein>
    <submittedName>
        <fullName evidence="16">Cytochrome P450 monooxygenase</fullName>
    </submittedName>
</protein>
<evidence type="ECO:0000256" key="7">
    <source>
        <dbReference type="ARBA" id="ARBA00022723"/>
    </source>
</evidence>
<dbReference type="OrthoDB" id="3934656at2759"/>
<name>A0A3R7LT33_PENVA</name>
<evidence type="ECO:0000256" key="8">
    <source>
        <dbReference type="ARBA" id="ARBA00022824"/>
    </source>
</evidence>
<keyword evidence="15" id="KW-0812">Transmembrane</keyword>
<evidence type="ECO:0000256" key="15">
    <source>
        <dbReference type="SAM" id="Phobius"/>
    </source>
</evidence>
<gene>
    <name evidence="16" type="ORF">C7M84_018354</name>
</gene>
<comment type="subcellular location">
    <subcellularLocation>
        <location evidence="4">Endoplasmic reticulum membrane</location>
        <topology evidence="4">Peripheral membrane protein</topology>
    </subcellularLocation>
    <subcellularLocation>
        <location evidence="3">Microsome membrane</location>
        <topology evidence="3">Peripheral membrane protein</topology>
    </subcellularLocation>
</comment>
<keyword evidence="10" id="KW-0560">Oxidoreductase</keyword>
<keyword evidence="7" id="KW-0479">Metal-binding</keyword>
<comment type="caution">
    <text evidence="16">The sequence shown here is derived from an EMBL/GenBank/DDBJ whole genome shotgun (WGS) entry which is preliminary data.</text>
</comment>
<keyword evidence="6" id="KW-0349">Heme</keyword>
<dbReference type="PANTHER" id="PTHR24300:SF376">
    <property type="entry name" value="CYTOCHROME P450 15A1"/>
    <property type="match status" value="1"/>
</dbReference>
<evidence type="ECO:0000256" key="10">
    <source>
        <dbReference type="ARBA" id="ARBA00023002"/>
    </source>
</evidence>
<dbReference type="GO" id="GO:0020037">
    <property type="term" value="F:heme binding"/>
    <property type="evidence" value="ECO:0007669"/>
    <property type="project" value="InterPro"/>
</dbReference>
<keyword evidence="8" id="KW-0256">Endoplasmic reticulum</keyword>
<evidence type="ECO:0000256" key="1">
    <source>
        <dbReference type="ARBA" id="ARBA00001971"/>
    </source>
</evidence>
<organism evidence="16 17">
    <name type="scientific">Penaeus vannamei</name>
    <name type="common">Whiteleg shrimp</name>
    <name type="synonym">Litopenaeus vannamei</name>
    <dbReference type="NCBI Taxonomy" id="6689"/>
    <lineage>
        <taxon>Eukaryota</taxon>
        <taxon>Metazoa</taxon>
        <taxon>Ecdysozoa</taxon>
        <taxon>Arthropoda</taxon>
        <taxon>Crustacea</taxon>
        <taxon>Multicrustacea</taxon>
        <taxon>Malacostraca</taxon>
        <taxon>Eumalacostraca</taxon>
        <taxon>Eucarida</taxon>
        <taxon>Decapoda</taxon>
        <taxon>Dendrobranchiata</taxon>
        <taxon>Penaeoidea</taxon>
        <taxon>Penaeidae</taxon>
        <taxon>Penaeus</taxon>
    </lineage>
</organism>
<dbReference type="GO" id="GO:0008395">
    <property type="term" value="F:steroid hydroxylase activity"/>
    <property type="evidence" value="ECO:0007669"/>
    <property type="project" value="TreeGrafter"/>
</dbReference>
<dbReference type="FunFam" id="1.10.630.10:FF:000238">
    <property type="entry name" value="Cytochrome P450 2A6"/>
    <property type="match status" value="1"/>
</dbReference>
<keyword evidence="17" id="KW-1185">Reference proteome</keyword>
<evidence type="ECO:0000256" key="5">
    <source>
        <dbReference type="ARBA" id="ARBA00010617"/>
    </source>
</evidence>
<evidence type="ECO:0000256" key="14">
    <source>
        <dbReference type="SAM" id="MobiDB-lite"/>
    </source>
</evidence>
<evidence type="ECO:0000313" key="16">
    <source>
        <dbReference type="EMBL" id="ROT63740.1"/>
    </source>
</evidence>
<dbReference type="GO" id="GO:0005789">
    <property type="term" value="C:endoplasmic reticulum membrane"/>
    <property type="evidence" value="ECO:0007669"/>
    <property type="project" value="UniProtKB-SubCell"/>
</dbReference>
<feature type="transmembrane region" description="Helical" evidence="15">
    <location>
        <begin position="80"/>
        <end position="99"/>
    </location>
</feature>
<dbReference type="GO" id="GO:0006805">
    <property type="term" value="P:xenobiotic metabolic process"/>
    <property type="evidence" value="ECO:0007669"/>
    <property type="project" value="TreeGrafter"/>
</dbReference>
<evidence type="ECO:0000256" key="2">
    <source>
        <dbReference type="ARBA" id="ARBA00003690"/>
    </source>
</evidence>
<dbReference type="InterPro" id="IPR001128">
    <property type="entry name" value="Cyt_P450"/>
</dbReference>
<dbReference type="InterPro" id="IPR050182">
    <property type="entry name" value="Cytochrome_P450_fam2"/>
</dbReference>
<dbReference type="STRING" id="6689.A0A3R7LT33"/>
<keyword evidence="11" id="KW-0408">Iron</keyword>
<sequence length="573" mass="64261">MCLDVCSGEDIGGTCMGIFRTGGTAVWHSRDGRGCSLHKQGSGRYTRPGPALQPRTPEVSIPRPSRRGGPRHVAAKRPQFLNMLFLAVLGVVLVLWLLYRGTLKPRGFPPGPARTPFVGFLPQLEQHLIHKQMWRMSHSYGPVIGVFFAHKPVVVVNGWEAIKESLQNDDLNGRPEISLRKIMQGGVLRGVMFVEGEFWKEQRRFSLHHFRNLGFGKRSHESVIHEEARELIDEVLDADGSSLVGISSINILWAVMGGVRFPRKDPQLMHLVDSLNKLFRAGDPSGGLVGAFPFLRHFVSQENRAIVVMNGFALVEEFIKKAVEQHKESLDPNNPRDFIDIYLNEINNELNNNSKTSSTFSEREQLIAVCTDVFSAGAETGSATVAFSVMLMCLFPEVMKKVQKEIDSVIGRNRFPSMADRTDLPYVEATLNEVFRFRGAATFTVPHSAMRDTVLRGHRIPAKTMVMNNLYSVHMDPEYWGDPENFRPERFINADGTFRKDERMIPFGKGKGPSSWTALGEPLARMTSFLLFAALVQHLDFELDPAVPVTNTEGVAGFTLGPPEFRVFAKRRF</sequence>
<dbReference type="InterPro" id="IPR002401">
    <property type="entry name" value="Cyt_P450_E_grp-I"/>
</dbReference>
<keyword evidence="9" id="KW-0492">Microsome</keyword>
<evidence type="ECO:0000256" key="6">
    <source>
        <dbReference type="ARBA" id="ARBA00022617"/>
    </source>
</evidence>
<evidence type="ECO:0000256" key="4">
    <source>
        <dbReference type="ARBA" id="ARBA00004406"/>
    </source>
</evidence>
<dbReference type="PANTHER" id="PTHR24300">
    <property type="entry name" value="CYTOCHROME P450 508A4-RELATED"/>
    <property type="match status" value="1"/>
</dbReference>
<accession>A0A3R7LT33</accession>
<evidence type="ECO:0000256" key="9">
    <source>
        <dbReference type="ARBA" id="ARBA00022848"/>
    </source>
</evidence>
<dbReference type="Gene3D" id="1.10.630.10">
    <property type="entry name" value="Cytochrome P450"/>
    <property type="match status" value="1"/>
</dbReference>
<dbReference type="GO" id="GO:0005506">
    <property type="term" value="F:iron ion binding"/>
    <property type="evidence" value="ECO:0007669"/>
    <property type="project" value="InterPro"/>
</dbReference>
<dbReference type="AlphaFoldDB" id="A0A3R7LT33"/>
<evidence type="ECO:0000313" key="17">
    <source>
        <dbReference type="Proteomes" id="UP000283509"/>
    </source>
</evidence>
<evidence type="ECO:0000256" key="13">
    <source>
        <dbReference type="ARBA" id="ARBA00023136"/>
    </source>
</evidence>
<dbReference type="GO" id="GO:0016712">
    <property type="term" value="F:oxidoreductase activity, acting on paired donors, with incorporation or reduction of molecular oxygen, reduced flavin or flavoprotein as one donor, and incorporation of one atom of oxygen"/>
    <property type="evidence" value="ECO:0007669"/>
    <property type="project" value="TreeGrafter"/>
</dbReference>
<dbReference type="InterPro" id="IPR036396">
    <property type="entry name" value="Cyt_P450_sf"/>
</dbReference>
<reference evidence="16 17" key="2">
    <citation type="submission" date="2019-01" db="EMBL/GenBank/DDBJ databases">
        <title>The decoding of complex shrimp genome reveals the adaptation for benthos swimmer, frequently molting mechanism and breeding impact on genome.</title>
        <authorList>
            <person name="Sun Y."/>
            <person name="Gao Y."/>
            <person name="Yu Y."/>
        </authorList>
    </citation>
    <scope>NUCLEOTIDE SEQUENCE [LARGE SCALE GENOMIC DNA]</scope>
    <source>
        <tissue evidence="16">Muscle</tissue>
    </source>
</reference>
<dbReference type="SUPFAM" id="SSF48264">
    <property type="entry name" value="Cytochrome P450"/>
    <property type="match status" value="1"/>
</dbReference>
<comment type="function">
    <text evidence="2">May be involved in the metabolism of insect hormones and in the breakdown of synthetic insecticides.</text>
</comment>
<comment type="similarity">
    <text evidence="5">Belongs to the cytochrome P450 family.</text>
</comment>
<dbReference type="EMBL" id="QCYY01003386">
    <property type="protein sequence ID" value="ROT63740.1"/>
    <property type="molecule type" value="Genomic_DNA"/>
</dbReference>
<keyword evidence="12 16" id="KW-0503">Monooxygenase</keyword>
<feature type="region of interest" description="Disordered" evidence="14">
    <location>
        <begin position="37"/>
        <end position="72"/>
    </location>
</feature>
<dbReference type="GO" id="GO:0006082">
    <property type="term" value="P:organic acid metabolic process"/>
    <property type="evidence" value="ECO:0007669"/>
    <property type="project" value="TreeGrafter"/>
</dbReference>
<proteinExistence type="inferred from homology"/>